<proteinExistence type="predicted"/>
<feature type="region of interest" description="Disordered" evidence="1">
    <location>
        <begin position="53"/>
        <end position="83"/>
    </location>
</feature>
<reference evidence="2" key="2">
    <citation type="submission" date="2023-04" db="EMBL/GenBank/DDBJ databases">
        <authorList>
            <person name="Bruccoleri R.E."/>
            <person name="Oakeley E.J."/>
            <person name="Faust A.-M."/>
            <person name="Dessus-Babus S."/>
            <person name="Altorfer M."/>
            <person name="Burckhardt D."/>
            <person name="Oertli M."/>
            <person name="Naumann U."/>
            <person name="Petersen F."/>
            <person name="Wong J."/>
        </authorList>
    </citation>
    <scope>NUCLEOTIDE SEQUENCE</scope>
    <source>
        <strain evidence="2">GSM-AAB239-AS_SAM_17_03QT</strain>
        <tissue evidence="2">Leaf</tissue>
    </source>
</reference>
<organism evidence="2 3">
    <name type="scientific">Iris pallida</name>
    <name type="common">Sweet iris</name>
    <dbReference type="NCBI Taxonomy" id="29817"/>
    <lineage>
        <taxon>Eukaryota</taxon>
        <taxon>Viridiplantae</taxon>
        <taxon>Streptophyta</taxon>
        <taxon>Embryophyta</taxon>
        <taxon>Tracheophyta</taxon>
        <taxon>Spermatophyta</taxon>
        <taxon>Magnoliopsida</taxon>
        <taxon>Liliopsida</taxon>
        <taxon>Asparagales</taxon>
        <taxon>Iridaceae</taxon>
        <taxon>Iridoideae</taxon>
        <taxon>Irideae</taxon>
        <taxon>Iris</taxon>
    </lineage>
</organism>
<keyword evidence="3" id="KW-1185">Reference proteome</keyword>
<dbReference type="EMBL" id="JANAVB010013398">
    <property type="protein sequence ID" value="KAJ6835498.1"/>
    <property type="molecule type" value="Genomic_DNA"/>
</dbReference>
<feature type="compositionally biased region" description="Low complexity" evidence="1">
    <location>
        <begin position="53"/>
        <end position="63"/>
    </location>
</feature>
<accession>A0AAX6H4E8</accession>
<feature type="compositionally biased region" description="Basic and acidic residues" evidence="1">
    <location>
        <begin position="64"/>
        <end position="74"/>
    </location>
</feature>
<comment type="caution">
    <text evidence="2">The sequence shown here is derived from an EMBL/GenBank/DDBJ whole genome shotgun (WGS) entry which is preliminary data.</text>
</comment>
<gene>
    <name evidence="2" type="ORF">M6B38_332055</name>
</gene>
<sequence>MNKTHSSSSFIELNDGEALSDYSSTPFLLPPPILIPPQILCPWRFILPATISSSERSSTTTDSGGHRSSSDSRLYRLIRRGGR</sequence>
<protein>
    <submittedName>
        <fullName evidence="2">Uncharacterized protein</fullName>
    </submittedName>
</protein>
<dbReference type="AlphaFoldDB" id="A0AAX6H4E8"/>
<evidence type="ECO:0000313" key="2">
    <source>
        <dbReference type="EMBL" id="KAJ6835498.1"/>
    </source>
</evidence>
<evidence type="ECO:0000313" key="3">
    <source>
        <dbReference type="Proteomes" id="UP001140949"/>
    </source>
</evidence>
<name>A0AAX6H4E8_IRIPA</name>
<evidence type="ECO:0000256" key="1">
    <source>
        <dbReference type="SAM" id="MobiDB-lite"/>
    </source>
</evidence>
<reference evidence="2" key="1">
    <citation type="journal article" date="2023" name="GigaByte">
        <title>Genome assembly of the bearded iris, Iris pallida Lam.</title>
        <authorList>
            <person name="Bruccoleri R.E."/>
            <person name="Oakeley E.J."/>
            <person name="Faust A.M.E."/>
            <person name="Altorfer M."/>
            <person name="Dessus-Babus S."/>
            <person name="Burckhardt D."/>
            <person name="Oertli M."/>
            <person name="Naumann U."/>
            <person name="Petersen F."/>
            <person name="Wong J."/>
        </authorList>
    </citation>
    <scope>NUCLEOTIDE SEQUENCE</scope>
    <source>
        <strain evidence="2">GSM-AAB239-AS_SAM_17_03QT</strain>
    </source>
</reference>
<dbReference type="Proteomes" id="UP001140949">
    <property type="component" value="Unassembled WGS sequence"/>
</dbReference>